<feature type="region of interest" description="Disordered" evidence="1">
    <location>
        <begin position="14"/>
        <end position="62"/>
    </location>
</feature>
<comment type="caution">
    <text evidence="2">The sequence shown here is derived from an EMBL/GenBank/DDBJ whole genome shotgun (WGS) entry which is preliminary data.</text>
</comment>
<dbReference type="AlphaFoldDB" id="A0A834I8T5"/>
<feature type="compositionally biased region" description="Basic residues" evidence="1">
    <location>
        <begin position="27"/>
        <end position="46"/>
    </location>
</feature>
<name>A0A834I8T5_RHYFE</name>
<organism evidence="2 3">
    <name type="scientific">Rhynchophorus ferrugineus</name>
    <name type="common">Red palm weevil</name>
    <name type="synonym">Curculio ferrugineus</name>
    <dbReference type="NCBI Taxonomy" id="354439"/>
    <lineage>
        <taxon>Eukaryota</taxon>
        <taxon>Metazoa</taxon>
        <taxon>Ecdysozoa</taxon>
        <taxon>Arthropoda</taxon>
        <taxon>Hexapoda</taxon>
        <taxon>Insecta</taxon>
        <taxon>Pterygota</taxon>
        <taxon>Neoptera</taxon>
        <taxon>Endopterygota</taxon>
        <taxon>Coleoptera</taxon>
        <taxon>Polyphaga</taxon>
        <taxon>Cucujiformia</taxon>
        <taxon>Curculionidae</taxon>
        <taxon>Dryophthorinae</taxon>
        <taxon>Rhynchophorus</taxon>
    </lineage>
</organism>
<evidence type="ECO:0000313" key="2">
    <source>
        <dbReference type="EMBL" id="KAF7274188.1"/>
    </source>
</evidence>
<keyword evidence="3" id="KW-1185">Reference proteome</keyword>
<reference evidence="2" key="1">
    <citation type="submission" date="2020-08" db="EMBL/GenBank/DDBJ databases">
        <title>Genome sequencing and assembly of the red palm weevil Rhynchophorus ferrugineus.</title>
        <authorList>
            <person name="Dias G.B."/>
            <person name="Bergman C.M."/>
            <person name="Manee M."/>
        </authorList>
    </citation>
    <scope>NUCLEOTIDE SEQUENCE</scope>
    <source>
        <strain evidence="2">AA-2017</strain>
        <tissue evidence="2">Whole larva</tissue>
    </source>
</reference>
<feature type="non-terminal residue" evidence="2">
    <location>
        <position position="62"/>
    </location>
</feature>
<evidence type="ECO:0000313" key="3">
    <source>
        <dbReference type="Proteomes" id="UP000625711"/>
    </source>
</evidence>
<gene>
    <name evidence="2" type="ORF">GWI33_013136</name>
</gene>
<sequence>MFRAHLCHYPDLVSVPKAPGNPFTTDRHKRRRKRNTGSRQRIRTRHGSQDNRGRMETRRVMR</sequence>
<evidence type="ECO:0000256" key="1">
    <source>
        <dbReference type="SAM" id="MobiDB-lite"/>
    </source>
</evidence>
<proteinExistence type="predicted"/>
<dbReference type="EMBL" id="JAACXV010013031">
    <property type="protein sequence ID" value="KAF7274188.1"/>
    <property type="molecule type" value="Genomic_DNA"/>
</dbReference>
<accession>A0A834I8T5</accession>
<dbReference type="Proteomes" id="UP000625711">
    <property type="component" value="Unassembled WGS sequence"/>
</dbReference>
<feature type="compositionally biased region" description="Basic and acidic residues" evidence="1">
    <location>
        <begin position="47"/>
        <end position="62"/>
    </location>
</feature>
<protein>
    <submittedName>
        <fullName evidence="2">Uncharacterized protein</fullName>
    </submittedName>
</protein>